<evidence type="ECO:0000256" key="3">
    <source>
        <dbReference type="ARBA" id="ARBA00022989"/>
    </source>
</evidence>
<dbReference type="SUPFAM" id="SSF103473">
    <property type="entry name" value="MFS general substrate transporter"/>
    <property type="match status" value="1"/>
</dbReference>
<protein>
    <recommendedName>
        <fullName evidence="6">Major facilitator superfamily (MFS) profile domain-containing protein</fullName>
    </recommendedName>
</protein>
<dbReference type="PROSITE" id="PS50850">
    <property type="entry name" value="MFS"/>
    <property type="match status" value="1"/>
</dbReference>
<gene>
    <name evidence="7" type="ORF">POSPLADRAFT_1139296</name>
</gene>
<evidence type="ECO:0000256" key="2">
    <source>
        <dbReference type="ARBA" id="ARBA00022692"/>
    </source>
</evidence>
<dbReference type="InterPro" id="IPR020846">
    <property type="entry name" value="MFS_dom"/>
</dbReference>
<dbReference type="GO" id="GO:0046943">
    <property type="term" value="F:carboxylic acid transmembrane transporter activity"/>
    <property type="evidence" value="ECO:0007669"/>
    <property type="project" value="TreeGrafter"/>
</dbReference>
<feature type="transmembrane region" description="Helical" evidence="5">
    <location>
        <begin position="221"/>
        <end position="245"/>
    </location>
</feature>
<sequence length="472" mass="50802">MPYTVDAVGAAAPELPVESSLDLKENMSDDAHNSKQVPRKRTSTRREIVGSYMAIAAAAFGLFSDGCDVLGQLLIGVLCDRVGRKAGVVITTSLIVIGAILATAAHGSHGSVVGLFWFLTVARGTIGVGTGGEYPASSTSASEAANELTVKQRGRIFLAVTNGLLSFGTPFAVAVFLIVLEAAGENHLETVWRVCFAIGIVFPLLVFYFHHVPYRLAFKRYWKALIGTAGTWFIYDFVFFPNTIFSGLIISEIIHDGSIKSTAEWQLFLGTIVLPGTWLGIYLCNPLGRRYTMMLGFTGYIVFGLITGCGYDKITKIVPLFIFCYGMLHAMGSLVGISIMILYHLKLTLVQGPGNLNGLVSAEGTFYGISAAVGKAGAAIGTEAFTPIQDNLGKKYTPRLFDAWTFIVAAICGVLGVVLTYFFVPEMTNIDFADEDEKFLLYLADNGWEGVVGDGDSAFSADEVVSVEEKEA</sequence>
<dbReference type="STRING" id="670580.A0A1X6N4A6"/>
<dbReference type="GO" id="GO:0005886">
    <property type="term" value="C:plasma membrane"/>
    <property type="evidence" value="ECO:0007669"/>
    <property type="project" value="TreeGrafter"/>
</dbReference>
<reference evidence="7 8" key="1">
    <citation type="submission" date="2017-04" db="EMBL/GenBank/DDBJ databases">
        <title>Genome Sequence of the Model Brown-Rot Fungus Postia placenta SB12.</title>
        <authorList>
            <consortium name="DOE Joint Genome Institute"/>
            <person name="Gaskell J."/>
            <person name="Kersten P."/>
            <person name="Larrondo L.F."/>
            <person name="Canessa P."/>
            <person name="Martinez D."/>
            <person name="Hibbett D."/>
            <person name="Schmoll M."/>
            <person name="Kubicek C.P."/>
            <person name="Martinez A.T."/>
            <person name="Yadav J."/>
            <person name="Master E."/>
            <person name="Magnuson J.K."/>
            <person name="James T."/>
            <person name="Yaver D."/>
            <person name="Berka R."/>
            <person name="Labutti K."/>
            <person name="Lipzen A."/>
            <person name="Aerts A."/>
            <person name="Barry K."/>
            <person name="Henrissat B."/>
            <person name="Blanchette R."/>
            <person name="Grigoriev I."/>
            <person name="Cullen D."/>
        </authorList>
    </citation>
    <scope>NUCLEOTIDE SEQUENCE [LARGE SCALE GENOMIC DNA]</scope>
    <source>
        <strain evidence="7 8">MAD-698-R-SB12</strain>
    </source>
</reference>
<dbReference type="EMBL" id="KZ110595">
    <property type="protein sequence ID" value="OSX63282.1"/>
    <property type="molecule type" value="Genomic_DNA"/>
</dbReference>
<feature type="transmembrane region" description="Helical" evidence="5">
    <location>
        <begin position="86"/>
        <end position="105"/>
    </location>
</feature>
<evidence type="ECO:0000256" key="5">
    <source>
        <dbReference type="SAM" id="Phobius"/>
    </source>
</evidence>
<feature type="transmembrane region" description="Helical" evidence="5">
    <location>
        <begin position="49"/>
        <end position="74"/>
    </location>
</feature>
<feature type="transmembrane region" description="Helical" evidence="5">
    <location>
        <begin position="156"/>
        <end position="179"/>
    </location>
</feature>
<keyword evidence="8" id="KW-1185">Reference proteome</keyword>
<dbReference type="GeneID" id="36329966"/>
<dbReference type="AlphaFoldDB" id="A0A1X6N4A6"/>
<keyword evidence="3 5" id="KW-1133">Transmembrane helix</keyword>
<evidence type="ECO:0000259" key="6">
    <source>
        <dbReference type="PROSITE" id="PS50850"/>
    </source>
</evidence>
<dbReference type="Proteomes" id="UP000194127">
    <property type="component" value="Unassembled WGS sequence"/>
</dbReference>
<dbReference type="RefSeq" id="XP_024340076.1">
    <property type="nucleotide sequence ID" value="XM_024485017.1"/>
</dbReference>
<keyword evidence="2 5" id="KW-0812">Transmembrane</keyword>
<keyword evidence="4 5" id="KW-0472">Membrane</keyword>
<evidence type="ECO:0000313" key="7">
    <source>
        <dbReference type="EMBL" id="OSX63282.1"/>
    </source>
</evidence>
<evidence type="ECO:0000256" key="4">
    <source>
        <dbReference type="ARBA" id="ARBA00023136"/>
    </source>
</evidence>
<comment type="subcellular location">
    <subcellularLocation>
        <location evidence="1">Membrane</location>
        <topology evidence="1">Multi-pass membrane protein</topology>
    </subcellularLocation>
</comment>
<name>A0A1X6N4A6_9APHY</name>
<organism evidence="7 8">
    <name type="scientific">Postia placenta MAD-698-R-SB12</name>
    <dbReference type="NCBI Taxonomy" id="670580"/>
    <lineage>
        <taxon>Eukaryota</taxon>
        <taxon>Fungi</taxon>
        <taxon>Dikarya</taxon>
        <taxon>Basidiomycota</taxon>
        <taxon>Agaricomycotina</taxon>
        <taxon>Agaricomycetes</taxon>
        <taxon>Polyporales</taxon>
        <taxon>Adustoporiaceae</taxon>
        <taxon>Rhodonia</taxon>
    </lineage>
</organism>
<dbReference type="InterPro" id="IPR005828">
    <property type="entry name" value="MFS_sugar_transport-like"/>
</dbReference>
<feature type="transmembrane region" description="Helical" evidence="5">
    <location>
        <begin position="265"/>
        <end position="284"/>
    </location>
</feature>
<evidence type="ECO:0000313" key="8">
    <source>
        <dbReference type="Proteomes" id="UP000194127"/>
    </source>
</evidence>
<proteinExistence type="predicted"/>
<accession>A0A1X6N4A6</accession>
<feature type="domain" description="Major facilitator superfamily (MFS) profile" evidence="6">
    <location>
        <begin position="1"/>
        <end position="428"/>
    </location>
</feature>
<dbReference type="InterPro" id="IPR036259">
    <property type="entry name" value="MFS_trans_sf"/>
</dbReference>
<dbReference type="Pfam" id="PF00083">
    <property type="entry name" value="Sugar_tr"/>
    <property type="match status" value="2"/>
</dbReference>
<dbReference type="PANTHER" id="PTHR23508:SF10">
    <property type="entry name" value="CARBOXYLIC ACID TRANSPORTER PROTEIN HOMOLOG"/>
    <property type="match status" value="1"/>
</dbReference>
<dbReference type="Gene3D" id="1.20.1250.20">
    <property type="entry name" value="MFS general substrate transporter like domains"/>
    <property type="match status" value="1"/>
</dbReference>
<feature type="transmembrane region" description="Helical" evidence="5">
    <location>
        <begin position="403"/>
        <end position="424"/>
    </location>
</feature>
<feature type="transmembrane region" description="Helical" evidence="5">
    <location>
        <begin position="317"/>
        <end position="343"/>
    </location>
</feature>
<dbReference type="PANTHER" id="PTHR23508">
    <property type="entry name" value="CARBOXYLIC ACID TRANSPORTER PROTEIN HOMOLOG"/>
    <property type="match status" value="1"/>
</dbReference>
<feature type="transmembrane region" description="Helical" evidence="5">
    <location>
        <begin position="191"/>
        <end position="209"/>
    </location>
</feature>
<evidence type="ECO:0000256" key="1">
    <source>
        <dbReference type="ARBA" id="ARBA00004141"/>
    </source>
</evidence>
<dbReference type="OrthoDB" id="2153661at2759"/>